<dbReference type="OrthoDB" id="9775346at2"/>
<accession>A0A5F2AZY4</accession>
<gene>
    <name evidence="1" type="ORF">EHQ76_15035</name>
</gene>
<dbReference type="SUPFAM" id="SSF48371">
    <property type="entry name" value="ARM repeat"/>
    <property type="match status" value="1"/>
</dbReference>
<dbReference type="InterPro" id="IPR016024">
    <property type="entry name" value="ARM-type_fold"/>
</dbReference>
<dbReference type="PANTHER" id="PTHR34070">
    <property type="entry name" value="ARMADILLO-TYPE FOLD"/>
    <property type="match status" value="1"/>
</dbReference>
<dbReference type="Gene3D" id="1.25.10.90">
    <property type="match status" value="1"/>
</dbReference>
<dbReference type="RefSeq" id="WP_135671772.1">
    <property type="nucleotide sequence ID" value="NZ_RQGN01000083.1"/>
</dbReference>
<evidence type="ECO:0000313" key="2">
    <source>
        <dbReference type="Proteomes" id="UP000298429"/>
    </source>
</evidence>
<dbReference type="Pfam" id="PF08713">
    <property type="entry name" value="DNA_alkylation"/>
    <property type="match status" value="1"/>
</dbReference>
<protein>
    <submittedName>
        <fullName evidence="1">DNA alkylation repair protein</fullName>
    </submittedName>
</protein>
<comment type="caution">
    <text evidence="1">The sequence shown here is derived from an EMBL/GenBank/DDBJ whole genome shotgun (WGS) entry which is preliminary data.</text>
</comment>
<dbReference type="CDD" id="cd06561">
    <property type="entry name" value="AlkD_like"/>
    <property type="match status" value="1"/>
</dbReference>
<sequence length="245" mass="28624">MKTSSASEFIRELSAFKTKTDLEKNLKFLHNPGKENLCLGVRMGKIFETAKIYKDLHSSEIVKLLQSEYYEIRMGAVSILDFIARNKKTDESKRKEIFDLYLKHHDRINNWDLVDRSAPHVVGQYLFDKSRKPLYQLAKSKKPMERRTAIVSTQYFIKYGDLEDTFGIAEILIKDPEETVQKAIGSWIREAGKKDEDKLFVFLDQHSQKLSRVALRAAVEKLDRKHKDFYLTNSKSETKHSKDMK</sequence>
<name>A0A5F2AZY4_9LEPT</name>
<evidence type="ECO:0000313" key="1">
    <source>
        <dbReference type="EMBL" id="TGL97448.1"/>
    </source>
</evidence>
<dbReference type="AlphaFoldDB" id="A0A5F2AZY4"/>
<dbReference type="Proteomes" id="UP000298429">
    <property type="component" value="Unassembled WGS sequence"/>
</dbReference>
<proteinExistence type="predicted"/>
<reference evidence="1 2" key="1">
    <citation type="journal article" date="2019" name="PLoS Negl. Trop. Dis.">
        <title>Revisiting the worldwide diversity of Leptospira species in the environment.</title>
        <authorList>
            <person name="Vincent A.T."/>
            <person name="Schiettekatte O."/>
            <person name="Bourhy P."/>
            <person name="Veyrier F.J."/>
            <person name="Picardeau M."/>
        </authorList>
    </citation>
    <scope>NUCLEOTIDE SEQUENCE [LARGE SCALE GENOMIC DNA]</scope>
    <source>
        <strain evidence="1 2">201702444</strain>
    </source>
</reference>
<organism evidence="1 2">
    <name type="scientific">Leptospira barantonii</name>
    <dbReference type="NCBI Taxonomy" id="2023184"/>
    <lineage>
        <taxon>Bacteria</taxon>
        <taxon>Pseudomonadati</taxon>
        <taxon>Spirochaetota</taxon>
        <taxon>Spirochaetia</taxon>
        <taxon>Leptospirales</taxon>
        <taxon>Leptospiraceae</taxon>
        <taxon>Leptospira</taxon>
    </lineage>
</organism>
<dbReference type="PANTHER" id="PTHR34070:SF1">
    <property type="entry name" value="DNA ALKYLATION REPAIR PROTEIN"/>
    <property type="match status" value="1"/>
</dbReference>
<dbReference type="EMBL" id="RQGN01000083">
    <property type="protein sequence ID" value="TGL97448.1"/>
    <property type="molecule type" value="Genomic_DNA"/>
</dbReference>
<dbReference type="InterPro" id="IPR014825">
    <property type="entry name" value="DNA_alkylation"/>
</dbReference>